<dbReference type="NCBIfam" id="TIGR01261">
    <property type="entry name" value="hisB_Nterm"/>
    <property type="match status" value="1"/>
</dbReference>
<dbReference type="GO" id="GO:0004401">
    <property type="term" value="F:histidinol-phosphatase activity"/>
    <property type="evidence" value="ECO:0007669"/>
    <property type="project" value="UniProtKB-UniRule"/>
</dbReference>
<feature type="binding site" evidence="10">
    <location>
        <position position="95"/>
    </location>
    <ligand>
        <name>Zn(2+)</name>
        <dbReference type="ChEBI" id="CHEBI:29105"/>
    </ligand>
</feature>
<dbReference type="HAMAP" id="MF_01022">
    <property type="entry name" value="Bifunc_HisB"/>
    <property type="match status" value="1"/>
</dbReference>
<accession>A0A0W0VR93</accession>
<evidence type="ECO:0000256" key="9">
    <source>
        <dbReference type="ARBA" id="ARBA00023268"/>
    </source>
</evidence>
<dbReference type="InterPro" id="IPR000807">
    <property type="entry name" value="ImidazoleglycerolP_deHydtase"/>
</dbReference>
<dbReference type="InterPro" id="IPR006549">
    <property type="entry name" value="HAD-SF_hydro_IIIA"/>
</dbReference>
<comment type="cofactor">
    <cofactor evidence="10">
        <name>Zn(2+)</name>
        <dbReference type="ChEBI" id="CHEBI:29105"/>
    </cofactor>
</comment>
<proteinExistence type="inferred from homology"/>
<dbReference type="OrthoDB" id="9790411at2"/>
<evidence type="ECO:0000256" key="10">
    <source>
        <dbReference type="HAMAP-Rule" id="MF_01022"/>
    </source>
</evidence>
<protein>
    <recommendedName>
        <fullName evidence="10">Histidine biosynthesis bifunctional protein HisB</fullName>
    </recommendedName>
    <domain>
        <recommendedName>
            <fullName evidence="10">Histidinol-phosphatase</fullName>
            <ecNumber evidence="10">3.1.3.15</ecNumber>
        </recommendedName>
    </domain>
    <domain>
        <recommendedName>
            <fullName evidence="10">Imidazoleglycerol-phosphate dehydratase</fullName>
            <shortName evidence="10">IGPD</shortName>
            <ecNumber evidence="10">4.2.1.19</ecNumber>
        </recommendedName>
    </domain>
</protein>
<evidence type="ECO:0000313" key="11">
    <source>
        <dbReference type="EMBL" id="KTD22565.1"/>
    </source>
</evidence>
<keyword evidence="7 10" id="KW-0368">Histidine biosynthesis</keyword>
<dbReference type="GO" id="GO:0004424">
    <property type="term" value="F:imidazoleglycerol-phosphate dehydratase activity"/>
    <property type="evidence" value="ECO:0007669"/>
    <property type="project" value="UniProtKB-UniRule"/>
</dbReference>
<dbReference type="Gene3D" id="3.40.50.1000">
    <property type="entry name" value="HAD superfamily/HAD-like"/>
    <property type="match status" value="1"/>
</dbReference>
<feature type="binding site" evidence="10">
    <location>
        <position position="103"/>
    </location>
    <ligand>
        <name>Zn(2+)</name>
        <dbReference type="ChEBI" id="CHEBI:29105"/>
    </ligand>
</feature>
<feature type="binding site" evidence="10">
    <location>
        <position position="12"/>
    </location>
    <ligand>
        <name>Mg(2+)</name>
        <dbReference type="ChEBI" id="CHEBI:18420"/>
    </ligand>
</feature>
<dbReference type="FunFam" id="3.30.230.40:FF:000001">
    <property type="entry name" value="Imidazoleglycerol-phosphate dehydratase HisB"/>
    <property type="match status" value="1"/>
</dbReference>
<keyword evidence="9 10" id="KW-0511">Multifunctional enzyme</keyword>
<dbReference type="PANTHER" id="PTHR23133:SF2">
    <property type="entry name" value="IMIDAZOLEGLYCEROL-PHOSPHATE DEHYDRATASE"/>
    <property type="match status" value="1"/>
</dbReference>
<comment type="caution">
    <text evidence="11">The sequence shown here is derived from an EMBL/GenBank/DDBJ whole genome shotgun (WGS) entry which is preliminary data.</text>
</comment>
<evidence type="ECO:0000256" key="4">
    <source>
        <dbReference type="ARBA" id="ARBA00022723"/>
    </source>
</evidence>
<evidence type="ECO:0000256" key="1">
    <source>
        <dbReference type="ARBA" id="ARBA00005047"/>
    </source>
</evidence>
<dbReference type="NCBIfam" id="NF003937">
    <property type="entry name" value="PRK05446.1"/>
    <property type="match status" value="1"/>
</dbReference>
<dbReference type="GO" id="GO:0046872">
    <property type="term" value="F:metal ion binding"/>
    <property type="evidence" value="ECO:0007669"/>
    <property type="project" value="UniProtKB-KW"/>
</dbReference>
<keyword evidence="5 10" id="KW-0378">Hydrolase</keyword>
<gene>
    <name evidence="10 11" type="primary">hisB</name>
    <name evidence="11" type="ORF">Llon_0439</name>
</gene>
<evidence type="ECO:0000256" key="6">
    <source>
        <dbReference type="ARBA" id="ARBA00022842"/>
    </source>
</evidence>
<dbReference type="EMBL" id="LNYK01000007">
    <property type="protein sequence ID" value="KTD22565.1"/>
    <property type="molecule type" value="Genomic_DNA"/>
</dbReference>
<dbReference type="EC" id="4.2.1.19" evidence="10"/>
<dbReference type="Gene3D" id="3.30.230.40">
    <property type="entry name" value="Imidazole glycerol phosphate dehydratase, domain 1"/>
    <property type="match status" value="2"/>
</dbReference>
<keyword evidence="12" id="KW-1185">Reference proteome</keyword>
<dbReference type="NCBIfam" id="NF002114">
    <property type="entry name" value="PRK00951.2-4"/>
    <property type="match status" value="1"/>
</dbReference>
<dbReference type="InterPro" id="IPR020566">
    <property type="entry name" value="His_synth_bifunc_HisB"/>
</dbReference>
<dbReference type="PROSITE" id="PS00955">
    <property type="entry name" value="IGP_DEHYDRATASE_2"/>
    <property type="match status" value="1"/>
</dbReference>
<dbReference type="CDD" id="cd07503">
    <property type="entry name" value="HAD_HisB-N"/>
    <property type="match status" value="1"/>
</dbReference>
<comment type="pathway">
    <text evidence="1 10">Amino-acid biosynthesis; L-histidine biosynthesis; L-histidine from 5-phospho-alpha-D-ribose 1-diphosphate: step 6/9.</text>
</comment>
<dbReference type="FunFam" id="3.30.230.40:FF:000003">
    <property type="entry name" value="Imidazoleglycerol-phosphate dehydratase HisB"/>
    <property type="match status" value="1"/>
</dbReference>
<comment type="subcellular location">
    <subcellularLocation>
        <location evidence="10">Cytoplasm</location>
    </subcellularLocation>
</comment>
<evidence type="ECO:0000313" key="12">
    <source>
        <dbReference type="Proteomes" id="UP000054997"/>
    </source>
</evidence>
<feature type="binding site" evidence="10">
    <location>
        <position position="101"/>
    </location>
    <ligand>
        <name>Zn(2+)</name>
        <dbReference type="ChEBI" id="CHEBI:29105"/>
    </ligand>
</feature>
<dbReference type="SUPFAM" id="SSF54211">
    <property type="entry name" value="Ribosomal protein S5 domain 2-like"/>
    <property type="match status" value="2"/>
</dbReference>
<dbReference type="NCBIfam" id="NF002111">
    <property type="entry name" value="PRK00951.2-1"/>
    <property type="match status" value="1"/>
</dbReference>
<dbReference type="CDD" id="cd07914">
    <property type="entry name" value="IGPD"/>
    <property type="match status" value="1"/>
</dbReference>
<feature type="binding site" evidence="10">
    <location>
        <position position="93"/>
    </location>
    <ligand>
        <name>Zn(2+)</name>
        <dbReference type="ChEBI" id="CHEBI:29105"/>
    </ligand>
</feature>
<dbReference type="Proteomes" id="UP000054997">
    <property type="component" value="Unassembled WGS sequence"/>
</dbReference>
<keyword evidence="3 10" id="KW-0028">Amino-acid biosynthesis</keyword>
<evidence type="ECO:0000256" key="2">
    <source>
        <dbReference type="ARBA" id="ARBA00022490"/>
    </source>
</evidence>
<dbReference type="InterPro" id="IPR006543">
    <property type="entry name" value="Histidinol-phos"/>
</dbReference>
<feature type="active site" description="Nucleophile" evidence="10">
    <location>
        <position position="10"/>
    </location>
</feature>
<dbReference type="UniPathway" id="UPA00031">
    <property type="reaction ID" value="UER00011"/>
</dbReference>
<dbReference type="PATRIC" id="fig|45068.5.peg.471"/>
<dbReference type="EC" id="3.1.3.15" evidence="10"/>
<feature type="region of interest" description="Imidazoleglycerol-phosphate dehydratase" evidence="10">
    <location>
        <begin position="167"/>
        <end position="355"/>
    </location>
</feature>
<dbReference type="Pfam" id="PF00475">
    <property type="entry name" value="IGPD"/>
    <property type="match status" value="1"/>
</dbReference>
<dbReference type="NCBIfam" id="TIGR01662">
    <property type="entry name" value="HAD-SF-IIIA"/>
    <property type="match status" value="1"/>
</dbReference>
<dbReference type="SUPFAM" id="SSF56784">
    <property type="entry name" value="HAD-like"/>
    <property type="match status" value="1"/>
</dbReference>
<evidence type="ECO:0000256" key="7">
    <source>
        <dbReference type="ARBA" id="ARBA00023102"/>
    </source>
</evidence>
<comment type="similarity">
    <text evidence="10">In the C-terminal section; belongs to the imidazoleglycerol-phosphate dehydratase family.</text>
</comment>
<dbReference type="PROSITE" id="PS00954">
    <property type="entry name" value="IGP_DEHYDRATASE_1"/>
    <property type="match status" value="1"/>
</dbReference>
<sequence>MSKRKILFIDRDGTLIHEPEDKQIDTLEKLELEPMVIPALLTLKNQGYRFVMVSNQDGLGSDSYPPERFNLVQEKLLGLLASQGILFDAIHICPHREIDYCECRKPRIGLVLGYLSMPELDRSRSFVVGDRETDLKLAERMGLQGMLYDRARNNWPAIVSQIQGRMRSCTVKRKTAETFIEAAVDLDNAWPLKVDTSIGFFDHMLSQFAKHAGISLKLSASGDLQVDEHHLVEDTALVLGRALRQALGDKSGISRYGFLLPMDEALTEVALDLSGRPYLVFDGSFTREQVGGFPTELIPHFFRSFVEQLKATLHLKMRGDNAHHQIESLFKGVGRAFREAKRVDGNDIPSTKGIL</sequence>
<keyword evidence="10" id="KW-0862">Zinc</keyword>
<dbReference type="InterPro" id="IPR038494">
    <property type="entry name" value="IGPD_sf"/>
</dbReference>
<feature type="binding site" evidence="10">
    <location>
        <position position="130"/>
    </location>
    <ligand>
        <name>Mg(2+)</name>
        <dbReference type="ChEBI" id="CHEBI:18420"/>
    </ligand>
</feature>
<dbReference type="NCBIfam" id="TIGR01656">
    <property type="entry name" value="Histidinol-ppas"/>
    <property type="match status" value="1"/>
</dbReference>
<evidence type="ECO:0000256" key="5">
    <source>
        <dbReference type="ARBA" id="ARBA00022801"/>
    </source>
</evidence>
<dbReference type="InterPro" id="IPR020568">
    <property type="entry name" value="Ribosomal_Su5_D2-typ_SF"/>
</dbReference>
<dbReference type="InterPro" id="IPR005954">
    <property type="entry name" value="HisB_N"/>
</dbReference>
<dbReference type="PANTHER" id="PTHR23133">
    <property type="entry name" value="IMIDAZOLEGLYCEROL-PHOSPHATE DEHYDRATASE HIS7"/>
    <property type="match status" value="1"/>
</dbReference>
<reference evidence="11 12" key="1">
    <citation type="submission" date="2015-11" db="EMBL/GenBank/DDBJ databases">
        <title>Genomic analysis of 38 Legionella species identifies large and diverse effector repertoires.</title>
        <authorList>
            <person name="Burstein D."/>
            <person name="Amaro F."/>
            <person name="Zusman T."/>
            <person name="Lifshitz Z."/>
            <person name="Cohen O."/>
            <person name="Gilbert J.A."/>
            <person name="Pupko T."/>
            <person name="Shuman H.A."/>
            <person name="Segal G."/>
        </authorList>
    </citation>
    <scope>NUCLEOTIDE SEQUENCE [LARGE SCALE GENOMIC DNA]</scope>
    <source>
        <strain evidence="11 12">ATCC 49505</strain>
    </source>
</reference>
<dbReference type="InterPro" id="IPR023214">
    <property type="entry name" value="HAD_sf"/>
</dbReference>
<comment type="pathway">
    <text evidence="10">Amino-acid biosynthesis; L-histidine biosynthesis; L-histidine from 5-phospho-alpha-D-ribose 1-diphosphate: step 8/9.</text>
</comment>
<keyword evidence="8 10" id="KW-0456">Lyase</keyword>
<dbReference type="GO" id="GO:0005737">
    <property type="term" value="C:cytoplasm"/>
    <property type="evidence" value="ECO:0007669"/>
    <property type="project" value="UniProtKB-SubCell"/>
</dbReference>
<evidence type="ECO:0000256" key="8">
    <source>
        <dbReference type="ARBA" id="ARBA00023239"/>
    </source>
</evidence>
<dbReference type="HAMAP" id="MF_00076">
    <property type="entry name" value="HisB"/>
    <property type="match status" value="1"/>
</dbReference>
<dbReference type="RefSeq" id="WP_058528456.1">
    <property type="nucleotide sequence ID" value="NZ_CAAAHZ010000001.1"/>
</dbReference>
<keyword evidence="2 10" id="KW-0963">Cytoplasm</keyword>
<feature type="active site" description="Proton donor" evidence="10">
    <location>
        <position position="12"/>
    </location>
</feature>
<comment type="catalytic activity">
    <reaction evidence="10">
        <text>L-histidinol phosphate + H2O = L-histidinol + phosphate</text>
        <dbReference type="Rhea" id="RHEA:14465"/>
        <dbReference type="ChEBI" id="CHEBI:15377"/>
        <dbReference type="ChEBI" id="CHEBI:43474"/>
        <dbReference type="ChEBI" id="CHEBI:57699"/>
        <dbReference type="ChEBI" id="CHEBI:57980"/>
        <dbReference type="EC" id="3.1.3.15"/>
    </reaction>
</comment>
<comment type="similarity">
    <text evidence="10">In the N-terminal section; belongs to the histidinol-phosphatase family.</text>
</comment>
<evidence type="ECO:0000256" key="3">
    <source>
        <dbReference type="ARBA" id="ARBA00022605"/>
    </source>
</evidence>
<feature type="region of interest" description="Histidinol-phosphatase" evidence="10">
    <location>
        <begin position="1"/>
        <end position="166"/>
    </location>
</feature>
<dbReference type="GO" id="GO:0000105">
    <property type="term" value="P:L-histidine biosynthetic process"/>
    <property type="evidence" value="ECO:0007669"/>
    <property type="project" value="UniProtKB-UniRule"/>
</dbReference>
<comment type="cofactor">
    <cofactor evidence="10">
        <name>Mg(2+)</name>
        <dbReference type="ChEBI" id="CHEBI:18420"/>
    </cofactor>
</comment>
<dbReference type="InterPro" id="IPR020565">
    <property type="entry name" value="ImidazoleglycerP_deHydtase_CS"/>
</dbReference>
<dbReference type="InterPro" id="IPR036412">
    <property type="entry name" value="HAD-like_sf"/>
</dbReference>
<name>A0A0W0VR93_9GAMM</name>
<comment type="catalytic activity">
    <reaction evidence="10">
        <text>D-erythro-1-(imidazol-4-yl)glycerol 3-phosphate = 3-(imidazol-4-yl)-2-oxopropyl phosphate + H2O</text>
        <dbReference type="Rhea" id="RHEA:11040"/>
        <dbReference type="ChEBI" id="CHEBI:15377"/>
        <dbReference type="ChEBI" id="CHEBI:57766"/>
        <dbReference type="ChEBI" id="CHEBI:58278"/>
        <dbReference type="EC" id="4.2.1.19"/>
    </reaction>
</comment>
<dbReference type="AlphaFoldDB" id="A0A0W0VR93"/>
<organism evidence="11 12">
    <name type="scientific">Legionella londiniensis</name>
    <dbReference type="NCBI Taxonomy" id="45068"/>
    <lineage>
        <taxon>Bacteria</taxon>
        <taxon>Pseudomonadati</taxon>
        <taxon>Pseudomonadota</taxon>
        <taxon>Gammaproteobacteria</taxon>
        <taxon>Legionellales</taxon>
        <taxon>Legionellaceae</taxon>
        <taxon>Legionella</taxon>
    </lineage>
</organism>
<dbReference type="STRING" id="45068.Llon_0439"/>
<keyword evidence="6 10" id="KW-0460">Magnesium</keyword>
<keyword evidence="4 10" id="KW-0479">Metal-binding</keyword>
<dbReference type="Pfam" id="PF13242">
    <property type="entry name" value="Hydrolase_like"/>
    <property type="match status" value="1"/>
</dbReference>
<feature type="binding site" evidence="10">
    <location>
        <position position="10"/>
    </location>
    <ligand>
        <name>Mg(2+)</name>
        <dbReference type="ChEBI" id="CHEBI:18420"/>
    </ligand>
</feature>